<evidence type="ECO:0000256" key="3">
    <source>
        <dbReference type="SAM" id="MobiDB-lite"/>
    </source>
</evidence>
<protein>
    <submittedName>
        <fullName evidence="5">DNA topoisomerase, type IA, central domain protein</fullName>
        <ecNumber evidence="5">5.99.1.3</ecNumber>
    </submittedName>
</protein>
<dbReference type="InterPro" id="IPR013826">
    <property type="entry name" value="Topo_IA_cen_sub3"/>
</dbReference>
<proteinExistence type="predicted"/>
<keyword evidence="1" id="KW-0479">Metal-binding</keyword>
<dbReference type="PROSITE" id="PS52039">
    <property type="entry name" value="TOPO_IA_2"/>
    <property type="match status" value="1"/>
</dbReference>
<comment type="caution">
    <text evidence="5">The sequence shown here is derived from an EMBL/GenBank/DDBJ whole genome shotgun (WGS) entry which is preliminary data.</text>
</comment>
<feature type="region of interest" description="Disordered" evidence="3">
    <location>
        <begin position="150"/>
        <end position="177"/>
    </location>
</feature>
<feature type="non-terminal residue" evidence="5">
    <location>
        <position position="177"/>
    </location>
</feature>
<dbReference type="InterPro" id="IPR023405">
    <property type="entry name" value="Topo_IA_core_domain"/>
</dbReference>
<dbReference type="SMART" id="SM00437">
    <property type="entry name" value="TOP1Ac"/>
    <property type="match status" value="1"/>
</dbReference>
<accession>T1C500</accession>
<dbReference type="SUPFAM" id="SSF56712">
    <property type="entry name" value="Prokaryotic type I DNA topoisomerase"/>
    <property type="match status" value="1"/>
</dbReference>
<sequence>PRTDNTVYPRGLGLRSMVEKFRDGPFQEAAERVLRSETLRPTRGRIETTDHPPIYPTQAVDPKKLKPDHARLYELVVRRFLATLGPDAIGQSRTARLDIQGEPFVGKGQRLIDPGWYAIYPYSRADESPMPVLPVGGTIDLTRIDLIEEQTKPPRRYTQGRSSRRWSGSVSGPRAPG</sequence>
<dbReference type="GO" id="GO:0006265">
    <property type="term" value="P:DNA topological change"/>
    <property type="evidence" value="ECO:0007669"/>
    <property type="project" value="InterPro"/>
</dbReference>
<evidence type="ECO:0000256" key="1">
    <source>
        <dbReference type="ARBA" id="ARBA00022723"/>
    </source>
</evidence>
<feature type="domain" description="Topo IA-type catalytic" evidence="4">
    <location>
        <begin position="1"/>
        <end position="177"/>
    </location>
</feature>
<evidence type="ECO:0000313" key="5">
    <source>
        <dbReference type="EMBL" id="EQD61175.1"/>
    </source>
</evidence>
<dbReference type="InterPro" id="IPR013825">
    <property type="entry name" value="Topo_IA_cen_sub2"/>
</dbReference>
<dbReference type="Gene3D" id="2.70.20.10">
    <property type="entry name" value="Topoisomerase I, domain 3"/>
    <property type="match status" value="1"/>
</dbReference>
<dbReference type="Pfam" id="PF01131">
    <property type="entry name" value="Topoisom_bac"/>
    <property type="match status" value="1"/>
</dbReference>
<name>T1C500_9ZZZZ</name>
<dbReference type="PANTHER" id="PTHR11390">
    <property type="entry name" value="PROKARYOTIC DNA TOPOISOMERASE"/>
    <property type="match status" value="1"/>
</dbReference>
<feature type="compositionally biased region" description="Low complexity" evidence="3">
    <location>
        <begin position="165"/>
        <end position="177"/>
    </location>
</feature>
<keyword evidence="5" id="KW-0413">Isomerase</keyword>
<keyword evidence="2" id="KW-0862">Zinc</keyword>
<dbReference type="GO" id="GO:0003677">
    <property type="term" value="F:DNA binding"/>
    <property type="evidence" value="ECO:0007669"/>
    <property type="project" value="InterPro"/>
</dbReference>
<dbReference type="AlphaFoldDB" id="T1C500"/>
<organism evidence="5">
    <name type="scientific">mine drainage metagenome</name>
    <dbReference type="NCBI Taxonomy" id="410659"/>
    <lineage>
        <taxon>unclassified sequences</taxon>
        <taxon>metagenomes</taxon>
        <taxon>ecological metagenomes</taxon>
    </lineage>
</organism>
<reference evidence="5" key="2">
    <citation type="journal article" date="2014" name="ISME J.">
        <title>Microbial stratification in low pH oxic and suboxic macroscopic growths along an acid mine drainage.</title>
        <authorList>
            <person name="Mendez-Garcia C."/>
            <person name="Mesa V."/>
            <person name="Sprenger R.R."/>
            <person name="Richter M."/>
            <person name="Diez M.S."/>
            <person name="Solano J."/>
            <person name="Bargiela R."/>
            <person name="Golyshina O.V."/>
            <person name="Manteca A."/>
            <person name="Ramos J.L."/>
            <person name="Gallego J.R."/>
            <person name="Llorente I."/>
            <person name="Martins Dos Santos V.A."/>
            <person name="Jensen O.N."/>
            <person name="Pelaez A.I."/>
            <person name="Sanchez J."/>
            <person name="Ferrer M."/>
        </authorList>
    </citation>
    <scope>NUCLEOTIDE SEQUENCE</scope>
</reference>
<gene>
    <name evidence="5" type="ORF">B1B_07720</name>
</gene>
<evidence type="ECO:0000259" key="4">
    <source>
        <dbReference type="PROSITE" id="PS52039"/>
    </source>
</evidence>
<reference evidence="5" key="1">
    <citation type="submission" date="2013-08" db="EMBL/GenBank/DDBJ databases">
        <authorList>
            <person name="Mendez C."/>
            <person name="Richter M."/>
            <person name="Ferrer M."/>
            <person name="Sanchez J."/>
        </authorList>
    </citation>
    <scope>NUCLEOTIDE SEQUENCE</scope>
</reference>
<dbReference type="GO" id="GO:0003917">
    <property type="term" value="F:DNA topoisomerase type I (single strand cut, ATP-independent) activity"/>
    <property type="evidence" value="ECO:0007669"/>
    <property type="project" value="InterPro"/>
</dbReference>
<dbReference type="GO" id="GO:0046872">
    <property type="term" value="F:metal ion binding"/>
    <property type="evidence" value="ECO:0007669"/>
    <property type="project" value="UniProtKB-KW"/>
</dbReference>
<feature type="non-terminal residue" evidence="5">
    <location>
        <position position="1"/>
    </location>
</feature>
<dbReference type="PANTHER" id="PTHR11390:SF26">
    <property type="entry name" value="DNA TOPOISOMERASE 1"/>
    <property type="match status" value="1"/>
</dbReference>
<dbReference type="InterPro" id="IPR000380">
    <property type="entry name" value="Topo_IA"/>
</dbReference>
<dbReference type="EMBL" id="AUZY01004933">
    <property type="protein sequence ID" value="EQD61175.1"/>
    <property type="molecule type" value="Genomic_DNA"/>
</dbReference>
<evidence type="ECO:0000256" key="2">
    <source>
        <dbReference type="ARBA" id="ARBA00022833"/>
    </source>
</evidence>
<dbReference type="EC" id="5.99.1.3" evidence="5"/>
<dbReference type="Gene3D" id="1.10.290.10">
    <property type="entry name" value="Topoisomerase I, domain 4"/>
    <property type="match status" value="1"/>
</dbReference>
<dbReference type="GO" id="GO:0006281">
    <property type="term" value="P:DNA repair"/>
    <property type="evidence" value="ECO:0007669"/>
    <property type="project" value="TreeGrafter"/>
</dbReference>
<dbReference type="InterPro" id="IPR003602">
    <property type="entry name" value="Topo_IA_DNA-bd_dom"/>
</dbReference>
<dbReference type="InterPro" id="IPR013497">
    <property type="entry name" value="Topo_IA_cen"/>
</dbReference>
<dbReference type="GO" id="GO:0006310">
    <property type="term" value="P:DNA recombination"/>
    <property type="evidence" value="ECO:0007669"/>
    <property type="project" value="TreeGrafter"/>
</dbReference>